<dbReference type="InterPro" id="IPR050111">
    <property type="entry name" value="C-type_lectin/snaclec_domain"/>
</dbReference>
<dbReference type="STRING" id="61819.ENSACIP00000007651"/>
<keyword evidence="1" id="KW-0430">Lectin</keyword>
<name>A0A3Q0RAM9_AMPCI</name>
<organism evidence="4 5">
    <name type="scientific">Amphilophus citrinellus</name>
    <name type="common">Midas cichlid</name>
    <name type="synonym">Cichlasoma citrinellum</name>
    <dbReference type="NCBI Taxonomy" id="61819"/>
    <lineage>
        <taxon>Eukaryota</taxon>
        <taxon>Metazoa</taxon>
        <taxon>Chordata</taxon>
        <taxon>Craniata</taxon>
        <taxon>Vertebrata</taxon>
        <taxon>Euteleostomi</taxon>
        <taxon>Actinopterygii</taxon>
        <taxon>Neopterygii</taxon>
        <taxon>Teleostei</taxon>
        <taxon>Neoteleostei</taxon>
        <taxon>Acanthomorphata</taxon>
        <taxon>Ovalentaria</taxon>
        <taxon>Cichlomorphae</taxon>
        <taxon>Cichliformes</taxon>
        <taxon>Cichlidae</taxon>
        <taxon>New World cichlids</taxon>
        <taxon>Cichlasomatinae</taxon>
        <taxon>Heroini</taxon>
        <taxon>Amphilophus</taxon>
    </lineage>
</organism>
<dbReference type="PROSITE" id="PS50041">
    <property type="entry name" value="C_TYPE_LECTIN_2"/>
    <property type="match status" value="1"/>
</dbReference>
<dbReference type="InterPro" id="IPR001304">
    <property type="entry name" value="C-type_lectin-like"/>
</dbReference>
<dbReference type="Pfam" id="PF00059">
    <property type="entry name" value="Lectin_C"/>
    <property type="match status" value="1"/>
</dbReference>
<keyword evidence="2" id="KW-1015">Disulfide bond</keyword>
<dbReference type="InterPro" id="IPR016187">
    <property type="entry name" value="CTDL_fold"/>
</dbReference>
<sequence length="154" mass="18066">MNSSVYQSILESNVRPSIEQLKLDLYTQQGWVYFGGSFYYISPFKKSWSDSREDCLQRGADLVIISSREEQNFIRQFRGYIWIGLTDTEEEGTWKWVDGTVFWETGEPNTFGGTDEDCGEIKPREEENNWNDTHCENENYWICEKICRSCSTSC</sequence>
<dbReference type="Ensembl" id="ENSACIT00000007877.1">
    <property type="protein sequence ID" value="ENSACIP00000007651.1"/>
    <property type="gene ID" value="ENSACIG00000005989.1"/>
</dbReference>
<dbReference type="InterPro" id="IPR033989">
    <property type="entry name" value="CD209-like_CTLD"/>
</dbReference>
<dbReference type="SUPFAM" id="SSF56436">
    <property type="entry name" value="C-type lectin-like"/>
    <property type="match status" value="1"/>
</dbReference>
<protein>
    <recommendedName>
        <fullName evidence="3">C-type lectin domain-containing protein</fullName>
    </recommendedName>
</protein>
<dbReference type="InterPro" id="IPR016186">
    <property type="entry name" value="C-type_lectin-like/link_sf"/>
</dbReference>
<evidence type="ECO:0000256" key="2">
    <source>
        <dbReference type="ARBA" id="ARBA00023157"/>
    </source>
</evidence>
<dbReference type="GeneTree" id="ENSGT01020000230338"/>
<dbReference type="SMART" id="SM00034">
    <property type="entry name" value="CLECT"/>
    <property type="match status" value="1"/>
</dbReference>
<dbReference type="Proteomes" id="UP000261340">
    <property type="component" value="Unplaced"/>
</dbReference>
<dbReference type="AlphaFoldDB" id="A0A3Q0RAM9"/>
<dbReference type="InterPro" id="IPR018378">
    <property type="entry name" value="C-type_lectin_CS"/>
</dbReference>
<reference evidence="4" key="2">
    <citation type="submission" date="2025-09" db="UniProtKB">
        <authorList>
            <consortium name="Ensembl"/>
        </authorList>
    </citation>
    <scope>IDENTIFICATION</scope>
</reference>
<dbReference type="CDD" id="cd03590">
    <property type="entry name" value="CLECT_DC-SIGN_like"/>
    <property type="match status" value="1"/>
</dbReference>
<dbReference type="GO" id="GO:0030246">
    <property type="term" value="F:carbohydrate binding"/>
    <property type="evidence" value="ECO:0007669"/>
    <property type="project" value="UniProtKB-KW"/>
</dbReference>
<keyword evidence="5" id="KW-1185">Reference proteome</keyword>
<dbReference type="PROSITE" id="PS00615">
    <property type="entry name" value="C_TYPE_LECTIN_1"/>
    <property type="match status" value="1"/>
</dbReference>
<evidence type="ECO:0000256" key="1">
    <source>
        <dbReference type="ARBA" id="ARBA00022734"/>
    </source>
</evidence>
<evidence type="ECO:0000313" key="4">
    <source>
        <dbReference type="Ensembl" id="ENSACIP00000007651.1"/>
    </source>
</evidence>
<proteinExistence type="predicted"/>
<reference evidence="4" key="1">
    <citation type="submission" date="2025-08" db="UniProtKB">
        <authorList>
            <consortium name="Ensembl"/>
        </authorList>
    </citation>
    <scope>IDENTIFICATION</scope>
</reference>
<dbReference type="OMA" id="RANTWIG"/>
<evidence type="ECO:0000259" key="3">
    <source>
        <dbReference type="PROSITE" id="PS50041"/>
    </source>
</evidence>
<dbReference type="Gene3D" id="3.10.100.10">
    <property type="entry name" value="Mannose-Binding Protein A, subunit A"/>
    <property type="match status" value="1"/>
</dbReference>
<accession>A0A3Q0RAM9</accession>
<feature type="domain" description="C-type lectin" evidence="3">
    <location>
        <begin position="34"/>
        <end position="144"/>
    </location>
</feature>
<evidence type="ECO:0000313" key="5">
    <source>
        <dbReference type="Proteomes" id="UP000261340"/>
    </source>
</evidence>
<dbReference type="PANTHER" id="PTHR22803">
    <property type="entry name" value="MANNOSE, PHOSPHOLIPASE, LECTIN RECEPTOR RELATED"/>
    <property type="match status" value="1"/>
</dbReference>